<accession>A0AAN8KC29</accession>
<evidence type="ECO:0000313" key="2">
    <source>
        <dbReference type="Proteomes" id="UP001347796"/>
    </source>
</evidence>
<comment type="caution">
    <text evidence="1">The sequence shown here is derived from an EMBL/GenBank/DDBJ whole genome shotgun (WGS) entry which is preliminary data.</text>
</comment>
<sequence length="265" mass="29762">MENCNSSHLCKAFPNQSESASKTFYHYDVNNDTDFMFNFEREFYVAVYQNEKLTKSDVVEFTLNINGDTVTSIVSRNNCVINCTSNGYCVYNIPDIATYGIEDGPAIVDLEFDGIDHCAAGILVTDNVIETSLDLSRININESVTVITDSGEYQCSQINSGHDDNSPKYLLCTDDDFRKSEMSLVKWLEIHKKEKSSSNVDIIRNNRIRPLETPNLPTDNGDIPVKKARKNISLTDFPQYSAAESYSEGVRSFSHQSTLPYGVAH</sequence>
<dbReference type="EMBL" id="JAZGQO010000002">
    <property type="protein sequence ID" value="KAK6192253.1"/>
    <property type="molecule type" value="Genomic_DNA"/>
</dbReference>
<proteinExistence type="predicted"/>
<reference evidence="1 2" key="1">
    <citation type="submission" date="2024-01" db="EMBL/GenBank/DDBJ databases">
        <title>The genome of the rayed Mediterranean limpet Patella caerulea (Linnaeus, 1758).</title>
        <authorList>
            <person name="Anh-Thu Weber A."/>
            <person name="Halstead-Nussloch G."/>
        </authorList>
    </citation>
    <scope>NUCLEOTIDE SEQUENCE [LARGE SCALE GENOMIC DNA]</scope>
    <source>
        <strain evidence="1">AATW-2023a</strain>
        <tissue evidence="1">Whole specimen</tissue>
    </source>
</reference>
<dbReference type="AlphaFoldDB" id="A0AAN8KC29"/>
<evidence type="ECO:0000313" key="1">
    <source>
        <dbReference type="EMBL" id="KAK6192253.1"/>
    </source>
</evidence>
<keyword evidence="2" id="KW-1185">Reference proteome</keyword>
<gene>
    <name evidence="1" type="ORF">SNE40_003755</name>
</gene>
<protein>
    <submittedName>
        <fullName evidence="1">Uncharacterized protein</fullName>
    </submittedName>
</protein>
<organism evidence="1 2">
    <name type="scientific">Patella caerulea</name>
    <name type="common">Rayed Mediterranean limpet</name>
    <dbReference type="NCBI Taxonomy" id="87958"/>
    <lineage>
        <taxon>Eukaryota</taxon>
        <taxon>Metazoa</taxon>
        <taxon>Spiralia</taxon>
        <taxon>Lophotrochozoa</taxon>
        <taxon>Mollusca</taxon>
        <taxon>Gastropoda</taxon>
        <taxon>Patellogastropoda</taxon>
        <taxon>Patelloidea</taxon>
        <taxon>Patellidae</taxon>
        <taxon>Patella</taxon>
    </lineage>
</organism>
<name>A0AAN8KC29_PATCE</name>
<dbReference type="Proteomes" id="UP001347796">
    <property type="component" value="Unassembled WGS sequence"/>
</dbReference>